<name>A0ABT7ISK9_9ACTN</name>
<dbReference type="PROSITE" id="PS51318">
    <property type="entry name" value="TAT"/>
    <property type="match status" value="1"/>
</dbReference>
<evidence type="ECO:0000256" key="1">
    <source>
        <dbReference type="SAM" id="SignalP"/>
    </source>
</evidence>
<dbReference type="RefSeq" id="WP_285430346.1">
    <property type="nucleotide sequence ID" value="NZ_JASJUS010000002.1"/>
</dbReference>
<dbReference type="InterPro" id="IPR006311">
    <property type="entry name" value="TAT_signal"/>
</dbReference>
<dbReference type="EMBL" id="JASJUS010000002">
    <property type="protein sequence ID" value="MDL2075570.1"/>
    <property type="molecule type" value="Genomic_DNA"/>
</dbReference>
<evidence type="ECO:0000313" key="2">
    <source>
        <dbReference type="EMBL" id="MDL2075570.1"/>
    </source>
</evidence>
<dbReference type="SUPFAM" id="SSF56601">
    <property type="entry name" value="beta-lactamase/transpeptidase-like"/>
    <property type="match status" value="1"/>
</dbReference>
<gene>
    <name evidence="2" type="ORF">QNN03_03870</name>
</gene>
<proteinExistence type="predicted"/>
<evidence type="ECO:0008006" key="4">
    <source>
        <dbReference type="Google" id="ProtNLM"/>
    </source>
</evidence>
<evidence type="ECO:0000313" key="3">
    <source>
        <dbReference type="Proteomes" id="UP001241926"/>
    </source>
</evidence>
<feature type="chain" id="PRO_5046194010" description="Lipoprotein" evidence="1">
    <location>
        <begin position="36"/>
        <end position="384"/>
    </location>
</feature>
<dbReference type="Gene3D" id="3.40.710.10">
    <property type="entry name" value="DD-peptidase/beta-lactamase superfamily"/>
    <property type="match status" value="1"/>
</dbReference>
<dbReference type="InterPro" id="IPR012338">
    <property type="entry name" value="Beta-lactam/transpept-like"/>
</dbReference>
<keyword evidence="3" id="KW-1185">Reference proteome</keyword>
<reference evidence="2 3" key="1">
    <citation type="submission" date="2023-05" db="EMBL/GenBank/DDBJ databases">
        <title>Streptomyces fuscus sp. nov., a brown-black pigment producing actinomyces isolated from dry sand of Sea duck farm.</title>
        <authorList>
            <person name="Xie J."/>
            <person name="Shen N."/>
        </authorList>
    </citation>
    <scope>NUCLEOTIDE SEQUENCE [LARGE SCALE GENOMIC DNA]</scope>
    <source>
        <strain evidence="2 3">GXMU-J15</strain>
    </source>
</reference>
<accession>A0ABT7ISK9</accession>
<organism evidence="2 3">
    <name type="scientific">Streptomyces fuscus</name>
    <dbReference type="NCBI Taxonomy" id="3048495"/>
    <lineage>
        <taxon>Bacteria</taxon>
        <taxon>Bacillati</taxon>
        <taxon>Actinomycetota</taxon>
        <taxon>Actinomycetes</taxon>
        <taxon>Kitasatosporales</taxon>
        <taxon>Streptomycetaceae</taxon>
        <taxon>Streptomyces</taxon>
    </lineage>
</organism>
<protein>
    <recommendedName>
        <fullName evidence="4">Lipoprotein</fullName>
    </recommendedName>
</protein>
<sequence>MTRTTTRPRRRSADALAAALATLALGLGGAPPAAADDPGRAGQVEVPAGVSAGVAVFDRTTGTFTERHNENQKFRSASVVKLLIALDYLRTHDPRTLPAADRTRLDAMLRRSDDNAASHYWALGGRTAIVDRSVARLGLTDTDRPPAGYEDYWGYVSLSAADTVRIYRYLLDTAEAPVRDYVMGNLRQTTRCGADGFDQHFGIPGSFERPYAVKQGWSGFGASGDCGPKPAAAARNARAAAGVDLTKEALHTTGTVGPDDRAIVAVFTLHPDGTPYGSAYTAVNRLTRSLDVPGAARPAGTWVGTWGSGVKVRPRPTTVDSAPLTSLPAGVEVLVSCQKEGQEVTVPPYTNTWWAYLPQYGGYMTNIYLRSPGNQLPGVPLCSS</sequence>
<keyword evidence="1" id="KW-0732">Signal</keyword>
<dbReference type="Proteomes" id="UP001241926">
    <property type="component" value="Unassembled WGS sequence"/>
</dbReference>
<feature type="signal peptide" evidence="1">
    <location>
        <begin position="1"/>
        <end position="35"/>
    </location>
</feature>
<comment type="caution">
    <text evidence="2">The sequence shown here is derived from an EMBL/GenBank/DDBJ whole genome shotgun (WGS) entry which is preliminary data.</text>
</comment>